<dbReference type="InterPro" id="IPR002119">
    <property type="entry name" value="Histone_H2A"/>
</dbReference>
<dbReference type="GO" id="GO:0003677">
    <property type="term" value="F:DNA binding"/>
    <property type="evidence" value="ECO:0007669"/>
    <property type="project" value="InterPro"/>
</dbReference>
<dbReference type="Proteomes" id="UP000824120">
    <property type="component" value="Chromosome 5"/>
</dbReference>
<evidence type="ECO:0000313" key="2">
    <source>
        <dbReference type="Proteomes" id="UP000824120"/>
    </source>
</evidence>
<comment type="caution">
    <text evidence="1">The sequence shown here is derived from an EMBL/GenBank/DDBJ whole genome shotgun (WGS) entry which is preliminary data.</text>
</comment>
<dbReference type="Gene3D" id="1.10.20.10">
    <property type="entry name" value="Histone, subunit A"/>
    <property type="match status" value="1"/>
</dbReference>
<evidence type="ECO:0000313" key="1">
    <source>
        <dbReference type="EMBL" id="KAG5605031.1"/>
    </source>
</evidence>
<accession>A0A9J5YZ94</accession>
<dbReference type="OrthoDB" id="8300079at2759"/>
<organism evidence="1 2">
    <name type="scientific">Solanum commersonii</name>
    <name type="common">Commerson's wild potato</name>
    <name type="synonym">Commerson's nightshade</name>
    <dbReference type="NCBI Taxonomy" id="4109"/>
    <lineage>
        <taxon>Eukaryota</taxon>
        <taxon>Viridiplantae</taxon>
        <taxon>Streptophyta</taxon>
        <taxon>Embryophyta</taxon>
        <taxon>Tracheophyta</taxon>
        <taxon>Spermatophyta</taxon>
        <taxon>Magnoliopsida</taxon>
        <taxon>eudicotyledons</taxon>
        <taxon>Gunneridae</taxon>
        <taxon>Pentapetalae</taxon>
        <taxon>asterids</taxon>
        <taxon>lamiids</taxon>
        <taxon>Solanales</taxon>
        <taxon>Solanaceae</taxon>
        <taxon>Solanoideae</taxon>
        <taxon>Solaneae</taxon>
        <taxon>Solanum</taxon>
    </lineage>
</organism>
<dbReference type="GO" id="GO:0000786">
    <property type="term" value="C:nucleosome"/>
    <property type="evidence" value="ECO:0007669"/>
    <property type="project" value="InterPro"/>
</dbReference>
<evidence type="ECO:0008006" key="3">
    <source>
        <dbReference type="Google" id="ProtNLM"/>
    </source>
</evidence>
<name>A0A9J5YZ94_SOLCO</name>
<dbReference type="GO" id="GO:0046982">
    <property type="term" value="F:protein heterodimerization activity"/>
    <property type="evidence" value="ECO:0007669"/>
    <property type="project" value="InterPro"/>
</dbReference>
<dbReference type="EMBL" id="JACXVP010000005">
    <property type="protein sequence ID" value="KAG5605031.1"/>
    <property type="molecule type" value="Genomic_DNA"/>
</dbReference>
<sequence length="96" mass="10945">MFAFINLLIKKQNFFFEGKKINGRQREKLWLKCKRKSLVLVAAKLVSNSSGSYRSIPQSGEVLELAGIAARNDKKTRIIPRHIQLAIRFDAKLSIS</sequence>
<proteinExistence type="predicted"/>
<dbReference type="SUPFAM" id="SSF47113">
    <property type="entry name" value="Histone-fold"/>
    <property type="match status" value="1"/>
</dbReference>
<dbReference type="InterPro" id="IPR009072">
    <property type="entry name" value="Histone-fold"/>
</dbReference>
<keyword evidence="2" id="KW-1185">Reference proteome</keyword>
<dbReference type="PANTHER" id="PTHR23430">
    <property type="entry name" value="HISTONE H2A"/>
    <property type="match status" value="1"/>
</dbReference>
<dbReference type="GO" id="GO:0030527">
    <property type="term" value="F:structural constituent of chromatin"/>
    <property type="evidence" value="ECO:0007669"/>
    <property type="project" value="InterPro"/>
</dbReference>
<protein>
    <recommendedName>
        <fullName evidence="3">Histone H2A</fullName>
    </recommendedName>
</protein>
<gene>
    <name evidence="1" type="ORF">H5410_026523</name>
</gene>
<reference evidence="1 2" key="1">
    <citation type="submission" date="2020-09" db="EMBL/GenBank/DDBJ databases">
        <title>De no assembly of potato wild relative species, Solanum commersonii.</title>
        <authorList>
            <person name="Cho K."/>
        </authorList>
    </citation>
    <scope>NUCLEOTIDE SEQUENCE [LARGE SCALE GENOMIC DNA]</scope>
    <source>
        <strain evidence="1">LZ3.2</strain>
        <tissue evidence="1">Leaf</tissue>
    </source>
</reference>
<dbReference type="PRINTS" id="PR00620">
    <property type="entry name" value="HISTONEH2A"/>
</dbReference>
<dbReference type="AlphaFoldDB" id="A0A9J5YZ94"/>